<dbReference type="EMBL" id="CAXKWB010001025">
    <property type="protein sequence ID" value="CAL4063153.1"/>
    <property type="molecule type" value="Genomic_DNA"/>
</dbReference>
<dbReference type="Proteomes" id="UP001497623">
    <property type="component" value="Unassembled WGS sequence"/>
</dbReference>
<dbReference type="AlphaFoldDB" id="A0AAV2PRG4"/>
<feature type="transmembrane region" description="Helical" evidence="8">
    <location>
        <begin position="133"/>
        <end position="152"/>
    </location>
</feature>
<evidence type="ECO:0000256" key="7">
    <source>
        <dbReference type="ARBA" id="ARBA00039668"/>
    </source>
</evidence>
<feature type="transmembrane region" description="Helical" evidence="8">
    <location>
        <begin position="89"/>
        <end position="109"/>
    </location>
</feature>
<keyword evidence="3" id="KW-0813">Transport</keyword>
<keyword evidence="10" id="KW-1185">Reference proteome</keyword>
<evidence type="ECO:0000313" key="10">
    <source>
        <dbReference type="Proteomes" id="UP001497623"/>
    </source>
</evidence>
<dbReference type="PANTHER" id="PTHR10778:SF13">
    <property type="entry name" value="ADENOSINE 3'-PHOSPHO 5'-PHOSPHOSULFATE TRANSPORTER 1"/>
    <property type="match status" value="1"/>
</dbReference>
<sequence>MEEVSLYNQVADSWFSHLILNLLCYGTVFVPGYFLIKYFRDSNYKDRAGTGVISRFIVSCVYGHGYDYLPEDAPVIKLPPPERSAASKAGLLVFCFTGLQVSYLTWGVLQEKIMTKAYESEDGAVGHFKDSQFLVFVNRILAFMLAMTYINVVRQPRHTAPLYKYSFCSFSNIMSSWCQYEALKYVSFPTQVLAKASKIIPTMIMGKIVSARKYEYYEYFTALLISLGMTFFLLGSTEDKHDSSTTTSLSGVIILVGYMTFDAFTSNWQGELFTQHRMSSTQMMAGVNMFSCLLTLASILQQGTFHTSLAFMATYPAFFWDCLILSVCSASGQLFIFYTIATFGPVVFIIIMTIRQGLAILLSCFLYSHPVTAAGFLGISLVFVAIGLKIYCGYRLKQIKARKGGSEPNKV</sequence>
<dbReference type="InterPro" id="IPR013657">
    <property type="entry name" value="SCL35B1-4/HUT1"/>
</dbReference>
<evidence type="ECO:0000313" key="9">
    <source>
        <dbReference type="EMBL" id="CAL4063153.1"/>
    </source>
</evidence>
<protein>
    <recommendedName>
        <fullName evidence="7">Adenosine 3'-phospho 5'-phosphosulfate transporter 1</fullName>
    </recommendedName>
</protein>
<keyword evidence="6 8" id="KW-0472">Membrane</keyword>
<dbReference type="GO" id="GO:0005789">
    <property type="term" value="C:endoplasmic reticulum membrane"/>
    <property type="evidence" value="ECO:0007669"/>
    <property type="project" value="TreeGrafter"/>
</dbReference>
<feature type="transmembrane region" description="Helical" evidence="8">
    <location>
        <begin position="216"/>
        <end position="234"/>
    </location>
</feature>
<dbReference type="PANTHER" id="PTHR10778">
    <property type="entry name" value="SOLUTE CARRIER FAMILY 35 MEMBER B"/>
    <property type="match status" value="1"/>
</dbReference>
<evidence type="ECO:0000256" key="3">
    <source>
        <dbReference type="ARBA" id="ARBA00022448"/>
    </source>
</evidence>
<gene>
    <name evidence="9" type="ORF">MNOR_LOCUS3119</name>
</gene>
<keyword evidence="4 8" id="KW-0812">Transmembrane</keyword>
<evidence type="ECO:0000256" key="8">
    <source>
        <dbReference type="SAM" id="Phobius"/>
    </source>
</evidence>
<evidence type="ECO:0000256" key="5">
    <source>
        <dbReference type="ARBA" id="ARBA00022989"/>
    </source>
</evidence>
<name>A0AAV2PRG4_MEGNR</name>
<evidence type="ECO:0000256" key="2">
    <source>
        <dbReference type="ARBA" id="ARBA00010694"/>
    </source>
</evidence>
<dbReference type="Pfam" id="PF08449">
    <property type="entry name" value="UAA"/>
    <property type="match status" value="1"/>
</dbReference>
<evidence type="ECO:0000256" key="4">
    <source>
        <dbReference type="ARBA" id="ARBA00022692"/>
    </source>
</evidence>
<comment type="similarity">
    <text evidence="2">Belongs to the nucleotide-sugar transporter family. SLC35B subfamily.</text>
</comment>
<dbReference type="GO" id="GO:0000139">
    <property type="term" value="C:Golgi membrane"/>
    <property type="evidence" value="ECO:0007669"/>
    <property type="project" value="TreeGrafter"/>
</dbReference>
<proteinExistence type="inferred from homology"/>
<keyword evidence="5 8" id="KW-1133">Transmembrane helix</keyword>
<feature type="transmembrane region" description="Helical" evidence="8">
    <location>
        <begin position="14"/>
        <end position="36"/>
    </location>
</feature>
<comment type="caution">
    <text evidence="9">The sequence shown here is derived from an EMBL/GenBank/DDBJ whole genome shotgun (WGS) entry which is preliminary data.</text>
</comment>
<feature type="transmembrane region" description="Helical" evidence="8">
    <location>
        <begin position="285"/>
        <end position="305"/>
    </location>
</feature>
<evidence type="ECO:0000256" key="6">
    <source>
        <dbReference type="ARBA" id="ARBA00023136"/>
    </source>
</evidence>
<feature type="transmembrane region" description="Helical" evidence="8">
    <location>
        <begin position="374"/>
        <end position="394"/>
    </location>
</feature>
<accession>A0AAV2PRG4</accession>
<evidence type="ECO:0000256" key="1">
    <source>
        <dbReference type="ARBA" id="ARBA00004141"/>
    </source>
</evidence>
<reference evidence="9 10" key="1">
    <citation type="submission" date="2024-05" db="EMBL/GenBank/DDBJ databases">
        <authorList>
            <person name="Wallberg A."/>
        </authorList>
    </citation>
    <scope>NUCLEOTIDE SEQUENCE [LARGE SCALE GENOMIC DNA]</scope>
</reference>
<dbReference type="GO" id="GO:0046964">
    <property type="term" value="F:3'-phosphoadenosine 5'-phosphosulfate transmembrane transporter activity"/>
    <property type="evidence" value="ECO:0007669"/>
    <property type="project" value="TreeGrafter"/>
</dbReference>
<organism evidence="9 10">
    <name type="scientific">Meganyctiphanes norvegica</name>
    <name type="common">Northern krill</name>
    <name type="synonym">Thysanopoda norvegica</name>
    <dbReference type="NCBI Taxonomy" id="48144"/>
    <lineage>
        <taxon>Eukaryota</taxon>
        <taxon>Metazoa</taxon>
        <taxon>Ecdysozoa</taxon>
        <taxon>Arthropoda</taxon>
        <taxon>Crustacea</taxon>
        <taxon>Multicrustacea</taxon>
        <taxon>Malacostraca</taxon>
        <taxon>Eumalacostraca</taxon>
        <taxon>Eucarida</taxon>
        <taxon>Euphausiacea</taxon>
        <taxon>Euphausiidae</taxon>
        <taxon>Meganyctiphanes</taxon>
    </lineage>
</organism>
<comment type="subcellular location">
    <subcellularLocation>
        <location evidence="1">Membrane</location>
        <topology evidence="1">Multi-pass membrane protein</topology>
    </subcellularLocation>
</comment>
<feature type="transmembrane region" description="Helical" evidence="8">
    <location>
        <begin position="246"/>
        <end position="264"/>
    </location>
</feature>